<dbReference type="FunFam" id="3.30.40.10:FF:000033">
    <property type="entry name" value="Polycomb group RING finger protein 3"/>
    <property type="match status" value="1"/>
</dbReference>
<dbReference type="PROSITE" id="PS00518">
    <property type="entry name" value="ZF_RING_1"/>
    <property type="match status" value="1"/>
</dbReference>
<dbReference type="GO" id="GO:0031519">
    <property type="term" value="C:PcG protein complex"/>
    <property type="evidence" value="ECO:0007669"/>
    <property type="project" value="UniProtKB-ARBA"/>
</dbReference>
<dbReference type="InterPro" id="IPR013083">
    <property type="entry name" value="Znf_RING/FYVE/PHD"/>
</dbReference>
<dbReference type="PANTHER" id="PTHR45893">
    <property type="entry name" value="POLYCOMB GROUP RING FINGER PROTEIN"/>
    <property type="match status" value="1"/>
</dbReference>
<evidence type="ECO:0000256" key="2">
    <source>
        <dbReference type="ARBA" id="ARBA00022723"/>
    </source>
</evidence>
<keyword evidence="2" id="KW-0479">Metal-binding</keyword>
<dbReference type="EMBL" id="LR788839">
    <property type="protein sequence ID" value="CAB3264701.1"/>
    <property type="molecule type" value="mRNA"/>
</dbReference>
<accession>A0A6F9DNE0</accession>
<evidence type="ECO:0000256" key="5">
    <source>
        <dbReference type="ARBA" id="ARBA00023242"/>
    </source>
</evidence>
<dbReference type="Gene3D" id="3.30.40.10">
    <property type="entry name" value="Zinc/RING finger domain, C3HC4 (zinc finger)"/>
    <property type="match status" value="1"/>
</dbReference>
<keyword evidence="4" id="KW-0862">Zinc</keyword>
<sequence>MELQLDRTVKLRELNEHITCLICGGYLIDATTITECLHTFCRSCLVSRIEEEKHNCPKCGLLIHHSHPLQYIAHDRTMQGIVEKLVPGLQEREWRRQLKFYHEKNMQIPNNMFSGINKRNHNLPFDDGRQLNYHKFDDQVDVHLRSANSSLKHLKRPFIQCSVHATIKILKKYLAKLLGLGMEKHGELDILCNEEIQGKDHTLLFILMTRWRSKTPPLHLDYRPRITLL</sequence>
<dbReference type="AlphaFoldDB" id="A0A6F9DNE0"/>
<evidence type="ECO:0000313" key="8">
    <source>
        <dbReference type="EMBL" id="CAB3264701.1"/>
    </source>
</evidence>
<keyword evidence="5" id="KW-0539">Nucleus</keyword>
<dbReference type="GO" id="GO:0008270">
    <property type="term" value="F:zinc ion binding"/>
    <property type="evidence" value="ECO:0007669"/>
    <property type="project" value="UniProtKB-KW"/>
</dbReference>
<keyword evidence="3 6" id="KW-0863">Zinc-finger</keyword>
<reference evidence="8" key="1">
    <citation type="submission" date="2020-04" db="EMBL/GenBank/DDBJ databases">
        <authorList>
            <person name="Neveu A P."/>
        </authorList>
    </citation>
    <scope>NUCLEOTIDE SEQUENCE</scope>
    <source>
        <tissue evidence="8">Whole embryo</tissue>
    </source>
</reference>
<dbReference type="InterPro" id="IPR001841">
    <property type="entry name" value="Znf_RING"/>
</dbReference>
<dbReference type="InterPro" id="IPR051507">
    <property type="entry name" value="PcG_RING_finger"/>
</dbReference>
<dbReference type="InterPro" id="IPR017907">
    <property type="entry name" value="Znf_RING_CS"/>
</dbReference>
<dbReference type="InterPro" id="IPR032443">
    <property type="entry name" value="RAWUL"/>
</dbReference>
<dbReference type="Pfam" id="PF13923">
    <property type="entry name" value="zf-C3HC4_2"/>
    <property type="match status" value="1"/>
</dbReference>
<proteinExistence type="evidence at transcript level"/>
<dbReference type="SUPFAM" id="SSF57850">
    <property type="entry name" value="RING/U-box"/>
    <property type="match status" value="1"/>
</dbReference>
<dbReference type="PROSITE" id="PS50089">
    <property type="entry name" value="ZF_RING_2"/>
    <property type="match status" value="1"/>
</dbReference>
<evidence type="ECO:0000256" key="1">
    <source>
        <dbReference type="ARBA" id="ARBA00004123"/>
    </source>
</evidence>
<evidence type="ECO:0000259" key="7">
    <source>
        <dbReference type="PROSITE" id="PS50089"/>
    </source>
</evidence>
<gene>
    <name evidence="8" type="primary">Pcgf3</name>
</gene>
<dbReference type="Pfam" id="PF16207">
    <property type="entry name" value="RAWUL"/>
    <property type="match status" value="1"/>
</dbReference>
<dbReference type="Gene3D" id="3.10.20.90">
    <property type="entry name" value="Phosphatidylinositol 3-kinase Catalytic Subunit, Chain A, domain 1"/>
    <property type="match status" value="1"/>
</dbReference>
<evidence type="ECO:0000256" key="3">
    <source>
        <dbReference type="ARBA" id="ARBA00022771"/>
    </source>
</evidence>
<protein>
    <submittedName>
        <fullName evidence="8">Polycomb group RING finger protein 3</fullName>
    </submittedName>
</protein>
<organism evidence="8">
    <name type="scientific">Phallusia mammillata</name>
    <dbReference type="NCBI Taxonomy" id="59560"/>
    <lineage>
        <taxon>Eukaryota</taxon>
        <taxon>Metazoa</taxon>
        <taxon>Chordata</taxon>
        <taxon>Tunicata</taxon>
        <taxon>Ascidiacea</taxon>
        <taxon>Phlebobranchia</taxon>
        <taxon>Ascidiidae</taxon>
        <taxon>Phallusia</taxon>
    </lineage>
</organism>
<evidence type="ECO:0000256" key="6">
    <source>
        <dbReference type="PROSITE-ProRule" id="PRU00175"/>
    </source>
</evidence>
<feature type="domain" description="RING-type" evidence="7">
    <location>
        <begin position="20"/>
        <end position="59"/>
    </location>
</feature>
<dbReference type="SMART" id="SM00184">
    <property type="entry name" value="RING"/>
    <property type="match status" value="1"/>
</dbReference>
<evidence type="ECO:0000256" key="4">
    <source>
        <dbReference type="ARBA" id="ARBA00022833"/>
    </source>
</evidence>
<name>A0A6F9DNE0_9ASCI</name>
<comment type="subcellular location">
    <subcellularLocation>
        <location evidence="1">Nucleus</location>
    </subcellularLocation>
</comment>